<feature type="compositionally biased region" description="Basic residues" evidence="1">
    <location>
        <begin position="135"/>
        <end position="150"/>
    </location>
</feature>
<evidence type="ECO:0000313" key="3">
    <source>
        <dbReference type="EMBL" id="RKD14368.1"/>
    </source>
</evidence>
<dbReference type="Pfam" id="PF07813">
    <property type="entry name" value="LTXXQ"/>
    <property type="match status" value="1"/>
</dbReference>
<comment type="caution">
    <text evidence="3">The sequence shown here is derived from an EMBL/GenBank/DDBJ whole genome shotgun (WGS) entry which is preliminary data.</text>
</comment>
<feature type="region of interest" description="Disordered" evidence="1">
    <location>
        <begin position="81"/>
        <end position="150"/>
    </location>
</feature>
<keyword evidence="4" id="KW-1185">Reference proteome</keyword>
<dbReference type="Proteomes" id="UP000283433">
    <property type="component" value="Unassembled WGS sequence"/>
</dbReference>
<feature type="compositionally biased region" description="Basic and acidic residues" evidence="1">
    <location>
        <begin position="54"/>
        <end position="68"/>
    </location>
</feature>
<name>A0A419S415_9SPHI</name>
<dbReference type="AlphaFoldDB" id="A0A419S415"/>
<dbReference type="OrthoDB" id="956918at2"/>
<feature type="region of interest" description="Disordered" evidence="1">
    <location>
        <begin position="48"/>
        <end position="68"/>
    </location>
</feature>
<evidence type="ECO:0000256" key="1">
    <source>
        <dbReference type="SAM" id="MobiDB-lite"/>
    </source>
</evidence>
<dbReference type="EMBL" id="MBTA01000026">
    <property type="protein sequence ID" value="RKD14368.1"/>
    <property type="molecule type" value="Genomic_DNA"/>
</dbReference>
<feature type="signal peptide" evidence="2">
    <location>
        <begin position="1"/>
        <end position="24"/>
    </location>
</feature>
<protein>
    <submittedName>
        <fullName evidence="3">Uncharacterized protein</fullName>
    </submittedName>
</protein>
<dbReference type="GO" id="GO:0042597">
    <property type="term" value="C:periplasmic space"/>
    <property type="evidence" value="ECO:0007669"/>
    <property type="project" value="InterPro"/>
</dbReference>
<organism evidence="3 4">
    <name type="scientific">Pelobium manganitolerans</name>
    <dbReference type="NCBI Taxonomy" id="1842495"/>
    <lineage>
        <taxon>Bacteria</taxon>
        <taxon>Pseudomonadati</taxon>
        <taxon>Bacteroidota</taxon>
        <taxon>Sphingobacteriia</taxon>
        <taxon>Sphingobacteriales</taxon>
        <taxon>Sphingobacteriaceae</taxon>
        <taxon>Pelobium</taxon>
    </lineage>
</organism>
<proteinExistence type="predicted"/>
<dbReference type="RefSeq" id="WP_120182368.1">
    <property type="nucleotide sequence ID" value="NZ_MBTA01000026.1"/>
</dbReference>
<dbReference type="Gene3D" id="1.20.120.1490">
    <property type="match status" value="1"/>
</dbReference>
<gene>
    <name evidence="3" type="ORF">BCY91_07735</name>
</gene>
<accession>A0A419S415</accession>
<keyword evidence="2" id="KW-0732">Signal</keyword>
<feature type="chain" id="PRO_5019291934" evidence="2">
    <location>
        <begin position="25"/>
        <end position="150"/>
    </location>
</feature>
<reference evidence="3 4" key="1">
    <citation type="submission" date="2016-07" db="EMBL/GenBank/DDBJ databases">
        <title>Genome of Pelobium manganitolerans.</title>
        <authorList>
            <person name="Wu S."/>
            <person name="Wang G."/>
        </authorList>
    </citation>
    <scope>NUCLEOTIDE SEQUENCE [LARGE SCALE GENOMIC DNA]</scope>
    <source>
        <strain evidence="3 4">YS-25</strain>
    </source>
</reference>
<evidence type="ECO:0000313" key="4">
    <source>
        <dbReference type="Proteomes" id="UP000283433"/>
    </source>
</evidence>
<evidence type="ECO:0000256" key="2">
    <source>
        <dbReference type="SAM" id="SignalP"/>
    </source>
</evidence>
<sequence>MKKAIKTVAFSAVVIMGLSVSAFAQKAPAKDVKSAKKATSELNLSDAQKAQLKANHEQAKANRDKFKSSLTAEQKKIVENKTLDRKTKAKQLQATLSPEQRAAQKANLEQAKKNHEAFHASLTAEQKAKADSLKGKRMAHKGAKKSPKKG</sequence>
<dbReference type="InterPro" id="IPR012899">
    <property type="entry name" value="LTXXQ"/>
</dbReference>